<protein>
    <recommendedName>
        <fullName evidence="7">Zn(2)-C6 fungal-type domain-containing protein</fullName>
    </recommendedName>
</protein>
<evidence type="ECO:0000313" key="9">
    <source>
        <dbReference type="Proteomes" id="UP001610432"/>
    </source>
</evidence>
<feature type="region of interest" description="Disordered" evidence="6">
    <location>
        <begin position="1"/>
        <end position="56"/>
    </location>
</feature>
<dbReference type="Proteomes" id="UP001610432">
    <property type="component" value="Unassembled WGS sequence"/>
</dbReference>
<keyword evidence="3" id="KW-0238">DNA-binding</keyword>
<feature type="region of interest" description="Disordered" evidence="6">
    <location>
        <begin position="129"/>
        <end position="160"/>
    </location>
</feature>
<keyword evidence="5" id="KW-0539">Nucleus</keyword>
<evidence type="ECO:0000256" key="2">
    <source>
        <dbReference type="ARBA" id="ARBA00023015"/>
    </source>
</evidence>
<feature type="domain" description="Zn(2)-C6 fungal-type" evidence="7">
    <location>
        <begin position="64"/>
        <end position="97"/>
    </location>
</feature>
<dbReference type="GeneID" id="98148939"/>
<keyword evidence="2" id="KW-0805">Transcription regulation</keyword>
<dbReference type="Gene3D" id="4.10.240.10">
    <property type="entry name" value="Zn(2)-C6 fungal-type DNA-binding domain"/>
    <property type="match status" value="1"/>
</dbReference>
<evidence type="ECO:0000256" key="3">
    <source>
        <dbReference type="ARBA" id="ARBA00023125"/>
    </source>
</evidence>
<dbReference type="PANTHER" id="PTHR47840:SF1">
    <property type="entry name" value="ZN(II)2CYS6 TRANSCRIPTION FACTOR (EUROFUNG)"/>
    <property type="match status" value="1"/>
</dbReference>
<feature type="region of interest" description="Disordered" evidence="6">
    <location>
        <begin position="704"/>
        <end position="758"/>
    </location>
</feature>
<dbReference type="InterPro" id="IPR001138">
    <property type="entry name" value="Zn2Cys6_DnaBD"/>
</dbReference>
<dbReference type="PROSITE" id="PS50048">
    <property type="entry name" value="ZN2_CY6_FUNGAL_2"/>
    <property type="match status" value="1"/>
</dbReference>
<dbReference type="InterPro" id="IPR007219">
    <property type="entry name" value="XnlR_reg_dom"/>
</dbReference>
<dbReference type="PROSITE" id="PS00463">
    <property type="entry name" value="ZN2_CY6_FUNGAL_1"/>
    <property type="match status" value="1"/>
</dbReference>
<keyword evidence="4" id="KW-0804">Transcription</keyword>
<evidence type="ECO:0000259" key="7">
    <source>
        <dbReference type="PROSITE" id="PS50048"/>
    </source>
</evidence>
<dbReference type="SMART" id="SM00066">
    <property type="entry name" value="GAL4"/>
    <property type="match status" value="1"/>
</dbReference>
<evidence type="ECO:0000256" key="5">
    <source>
        <dbReference type="ARBA" id="ARBA00023242"/>
    </source>
</evidence>
<feature type="compositionally biased region" description="Polar residues" evidence="6">
    <location>
        <begin position="736"/>
        <end position="751"/>
    </location>
</feature>
<keyword evidence="9" id="KW-1185">Reference proteome</keyword>
<dbReference type="RefSeq" id="XP_070881557.1">
    <property type="nucleotide sequence ID" value="XM_071033867.1"/>
</dbReference>
<dbReference type="CDD" id="cd12148">
    <property type="entry name" value="fungal_TF_MHR"/>
    <property type="match status" value="1"/>
</dbReference>
<reference evidence="8 9" key="1">
    <citation type="submission" date="2024-07" db="EMBL/GenBank/DDBJ databases">
        <title>Section-level genome sequencing and comparative genomics of Aspergillus sections Usti and Cavernicolus.</title>
        <authorList>
            <consortium name="Lawrence Berkeley National Laboratory"/>
            <person name="Nybo J.L."/>
            <person name="Vesth T.C."/>
            <person name="Theobald S."/>
            <person name="Frisvad J.C."/>
            <person name="Larsen T.O."/>
            <person name="Kjaerboelling I."/>
            <person name="Rothschild-Mancinelli K."/>
            <person name="Lyhne E.K."/>
            <person name="Kogle M.E."/>
            <person name="Barry K."/>
            <person name="Clum A."/>
            <person name="Na H."/>
            <person name="Ledsgaard L."/>
            <person name="Lin J."/>
            <person name="Lipzen A."/>
            <person name="Kuo A."/>
            <person name="Riley R."/>
            <person name="Mondo S."/>
            <person name="Labutti K."/>
            <person name="Haridas S."/>
            <person name="Pangalinan J."/>
            <person name="Salamov A.A."/>
            <person name="Simmons B.A."/>
            <person name="Magnuson J.K."/>
            <person name="Chen J."/>
            <person name="Drula E."/>
            <person name="Henrissat B."/>
            <person name="Wiebenga A."/>
            <person name="Lubbers R.J."/>
            <person name="Gomes A.C."/>
            <person name="Macurrencykelacurrency M.R."/>
            <person name="Stajich J."/>
            <person name="Grigoriev I.V."/>
            <person name="Mortensen U.H."/>
            <person name="De Vries R.P."/>
            <person name="Baker S.E."/>
            <person name="Andersen M.R."/>
        </authorList>
    </citation>
    <scope>NUCLEOTIDE SEQUENCE [LARGE SCALE GENOMIC DNA]</scope>
    <source>
        <strain evidence="8 9">CBS 449.75</strain>
    </source>
</reference>
<accession>A0ABR4LDH7</accession>
<evidence type="ECO:0000256" key="6">
    <source>
        <dbReference type="SAM" id="MobiDB-lite"/>
    </source>
</evidence>
<evidence type="ECO:0000256" key="4">
    <source>
        <dbReference type="ARBA" id="ARBA00023163"/>
    </source>
</evidence>
<sequence>MKASFHRDESAVDLGGGKRKTTSAEESPDIQQFHMALTPNRATDADPSAGTAHKRRKIRKGTTSCWECKRRKVRCSLVDNSSAVCAACQRRGTKCLTQDLPDEAGRTIQAVGDRIGRVEALVDRLVQRTPTPAPNAHTNTASTNHSVCQPTPTNSTLTRNLVPPSARHVVVSGQSAEELARRTSNHIIQGGSVVPPDQHQNPFANVSQELHDSLPSREDISRLCQAGTHVSIAFHATTTIPYPEWGDNVLDETSRLLDIPTPDLHPVLLVKYIFRVVSALQHLDFKKSAKQIVALSEHPQEMLRRLAKTAIRLVTTREELLNIVEGLECVVMETSYLTSCGNWRAAWAASRRALALAQLMGIHRAGHNPPRSIDPRRKADTSFLWYRIVNTDRFLCLVMGLPQGSMDRTMAAENSLALDTALGRLERVHCVVASHILERNDSGPVLDQIDTVRRIENELNRAAEMMPGGWWVAPNLAAAALHADNTETADKPPTVVWDMLRLIAQLYHYGLINQLHIPLMLGFTNTAQLQTYSQTSCVNASREVLSRYVAFRDFNQVAFSCRIADFFALTASLLLLVGHIRQHACSPDGFNSMAHQRQGDRAIIEQALAHLQEIGWVTQDPLTARAADILTRLLGIEAEAARGHTYSTQSVHGADAAPQGAEAALPSGASVLRICVPYFGVVQIVSEGVGESITASLPEADRRKGALSGNNGVGPQNGQAPSMGASELATGAMQGLQGTQIPQDNPVSEMQNGPEAPTPWYAYSGSAVGTDEWTFQGLDLAFFDNFMREPSMLAAENAPAS</sequence>
<dbReference type="SMART" id="SM00906">
    <property type="entry name" value="Fungal_trans"/>
    <property type="match status" value="1"/>
</dbReference>
<organism evidence="8 9">
    <name type="scientific">Aspergillus lucknowensis</name>
    <dbReference type="NCBI Taxonomy" id="176173"/>
    <lineage>
        <taxon>Eukaryota</taxon>
        <taxon>Fungi</taxon>
        <taxon>Dikarya</taxon>
        <taxon>Ascomycota</taxon>
        <taxon>Pezizomycotina</taxon>
        <taxon>Eurotiomycetes</taxon>
        <taxon>Eurotiomycetidae</taxon>
        <taxon>Eurotiales</taxon>
        <taxon>Aspergillaceae</taxon>
        <taxon>Aspergillus</taxon>
        <taxon>Aspergillus subgen. Nidulantes</taxon>
    </lineage>
</organism>
<feature type="compositionally biased region" description="Polar residues" evidence="6">
    <location>
        <begin position="708"/>
        <end position="720"/>
    </location>
</feature>
<evidence type="ECO:0000256" key="1">
    <source>
        <dbReference type="ARBA" id="ARBA00022723"/>
    </source>
</evidence>
<dbReference type="InterPro" id="IPR036864">
    <property type="entry name" value="Zn2-C6_fun-type_DNA-bd_sf"/>
</dbReference>
<dbReference type="EMBL" id="JBFXLQ010000065">
    <property type="protein sequence ID" value="KAL2862578.1"/>
    <property type="molecule type" value="Genomic_DNA"/>
</dbReference>
<dbReference type="CDD" id="cd00067">
    <property type="entry name" value="GAL4"/>
    <property type="match status" value="1"/>
</dbReference>
<proteinExistence type="predicted"/>
<comment type="caution">
    <text evidence="8">The sequence shown here is derived from an EMBL/GenBank/DDBJ whole genome shotgun (WGS) entry which is preliminary data.</text>
</comment>
<feature type="compositionally biased region" description="Polar residues" evidence="6">
    <location>
        <begin position="147"/>
        <end position="159"/>
    </location>
</feature>
<dbReference type="Pfam" id="PF00172">
    <property type="entry name" value="Zn_clus"/>
    <property type="match status" value="1"/>
</dbReference>
<feature type="compositionally biased region" description="Low complexity" evidence="6">
    <location>
        <begin position="134"/>
        <end position="146"/>
    </location>
</feature>
<dbReference type="PANTHER" id="PTHR47840">
    <property type="entry name" value="ZN(II)2CYS6 TRANSCRIPTION FACTOR (EUROFUNG)-RELATED"/>
    <property type="match status" value="1"/>
</dbReference>
<gene>
    <name evidence="8" type="ORF">BJX67DRAFT_385496</name>
</gene>
<keyword evidence="1" id="KW-0479">Metal-binding</keyword>
<name>A0ABR4LDH7_9EURO</name>
<feature type="compositionally biased region" description="Basic and acidic residues" evidence="6">
    <location>
        <begin position="1"/>
        <end position="10"/>
    </location>
</feature>
<dbReference type="SUPFAM" id="SSF57701">
    <property type="entry name" value="Zn2/Cys6 DNA-binding domain"/>
    <property type="match status" value="1"/>
</dbReference>
<evidence type="ECO:0000313" key="8">
    <source>
        <dbReference type="EMBL" id="KAL2862578.1"/>
    </source>
</evidence>